<dbReference type="OrthoDB" id="5456454at2"/>
<evidence type="ECO:0000313" key="2">
    <source>
        <dbReference type="EMBL" id="EIG53550.1"/>
    </source>
</evidence>
<feature type="chain" id="PRO_5003662979" evidence="1">
    <location>
        <begin position="26"/>
        <end position="147"/>
    </location>
</feature>
<feature type="signal peptide" evidence="1">
    <location>
        <begin position="1"/>
        <end position="25"/>
    </location>
</feature>
<dbReference type="STRING" id="596152.DesU5LDRAFT_1873"/>
<name>I2Q194_9BACT</name>
<keyword evidence="1" id="KW-0732">Signal</keyword>
<proteinExistence type="predicted"/>
<evidence type="ECO:0000256" key="1">
    <source>
        <dbReference type="SAM" id="SignalP"/>
    </source>
</evidence>
<dbReference type="HOGENOM" id="CLU_1719406_0_0_7"/>
<reference evidence="2" key="1">
    <citation type="submission" date="2011-11" db="EMBL/GenBank/DDBJ databases">
        <title>Improved High-Quality Draft sequence of Desulfovibrio sp. U5L.</title>
        <authorList>
            <consortium name="US DOE Joint Genome Institute"/>
            <person name="Lucas S."/>
            <person name="Han J."/>
            <person name="Lapidus A."/>
            <person name="Cheng J.-F."/>
            <person name="Goodwin L."/>
            <person name="Pitluck S."/>
            <person name="Peters L."/>
            <person name="Ovchinnikova G."/>
            <person name="Held B."/>
            <person name="Detter J.C."/>
            <person name="Han C."/>
            <person name="Tapia R."/>
            <person name="Land M."/>
            <person name="Hauser L."/>
            <person name="Kyrpides N."/>
            <person name="Ivanova N."/>
            <person name="Pagani I."/>
            <person name="Gabster J."/>
            <person name="Walker C."/>
            <person name="Stolyar S."/>
            <person name="Stahl D."/>
            <person name="Arkin A."/>
            <person name="Dehal P."/>
            <person name="Hazen T."/>
            <person name="Woyke T."/>
        </authorList>
    </citation>
    <scope>NUCLEOTIDE SEQUENCE [LARGE SCALE GENOMIC DNA]</scope>
    <source>
        <strain evidence="2">U5L</strain>
    </source>
</reference>
<protein>
    <submittedName>
        <fullName evidence="2">Uncharacterized protein</fullName>
    </submittedName>
</protein>
<sequence length="147" mass="15648">MAVAIRCLAILCFLAACLISNRAMARTEAMVGGPCRYASFPGKATIVSVGPVPPGDSGNFPPTPYPPLAVTFTFAPDAPVAGEPDAPHAFTLANGMPPGLRYVERYGLAPGSVLPCELRRIRHGTCTPVLYVFPRIDAADYFELERP</sequence>
<dbReference type="eggNOG" id="ENOG503459F">
    <property type="taxonomic scope" value="Bacteria"/>
</dbReference>
<organism evidence="2">
    <name type="scientific">Desulfovibrio sp. U5L</name>
    <dbReference type="NCBI Taxonomy" id="596152"/>
    <lineage>
        <taxon>Bacteria</taxon>
        <taxon>Pseudomonadati</taxon>
        <taxon>Thermodesulfobacteriota</taxon>
        <taxon>Desulfovibrionia</taxon>
        <taxon>Desulfovibrionales</taxon>
        <taxon>Desulfovibrionaceae</taxon>
        <taxon>Desulfovibrio</taxon>
    </lineage>
</organism>
<gene>
    <name evidence="2" type="ORF">DesU5LDRAFT_1873</name>
</gene>
<dbReference type="PROSITE" id="PS51257">
    <property type="entry name" value="PROKAR_LIPOPROTEIN"/>
    <property type="match status" value="1"/>
</dbReference>
<dbReference type="EMBL" id="JH600068">
    <property type="protein sequence ID" value="EIG53550.1"/>
    <property type="molecule type" value="Genomic_DNA"/>
</dbReference>
<accession>I2Q194</accession>
<dbReference type="AlphaFoldDB" id="I2Q194"/>